<dbReference type="Pfam" id="PF00213">
    <property type="entry name" value="OSCP"/>
    <property type="match status" value="1"/>
</dbReference>
<evidence type="ECO:0000256" key="6">
    <source>
        <dbReference type="ARBA" id="ARBA00023196"/>
    </source>
</evidence>
<evidence type="ECO:0000313" key="10">
    <source>
        <dbReference type="Proteomes" id="UP000621859"/>
    </source>
</evidence>
<keyword evidence="6 8" id="KW-0139">CF(1)</keyword>
<evidence type="ECO:0000256" key="2">
    <source>
        <dbReference type="ARBA" id="ARBA00022448"/>
    </source>
</evidence>
<comment type="subcellular location">
    <subcellularLocation>
        <location evidence="8">Cell membrane</location>
        <topology evidence="8">Peripheral membrane protein</topology>
    </subcellularLocation>
    <subcellularLocation>
        <location evidence="1">Membrane</location>
    </subcellularLocation>
</comment>
<comment type="caution">
    <text evidence="9">The sequence shown here is derived from an EMBL/GenBank/DDBJ whole genome shotgun (WGS) entry which is preliminary data.</text>
</comment>
<keyword evidence="4 8" id="KW-0406">Ion transport</keyword>
<dbReference type="RefSeq" id="WP_188691574.1">
    <property type="nucleotide sequence ID" value="NZ_BMLY01000002.1"/>
</dbReference>
<evidence type="ECO:0000313" key="9">
    <source>
        <dbReference type="EMBL" id="GGP25798.1"/>
    </source>
</evidence>
<reference evidence="10" key="1">
    <citation type="journal article" date="2019" name="Int. J. Syst. Evol. Microbiol.">
        <title>The Global Catalogue of Microorganisms (GCM) 10K type strain sequencing project: providing services to taxonomists for standard genome sequencing and annotation.</title>
        <authorList>
            <consortium name="The Broad Institute Genomics Platform"/>
            <consortium name="The Broad Institute Genome Sequencing Center for Infectious Disease"/>
            <person name="Wu L."/>
            <person name="Ma J."/>
        </authorList>
    </citation>
    <scope>NUCLEOTIDE SEQUENCE [LARGE SCALE GENOMIC DNA]</scope>
    <source>
        <strain evidence="10">CGMCC 1.8860</strain>
    </source>
</reference>
<gene>
    <name evidence="8 9" type="primary">atpH</name>
    <name evidence="9" type="ORF">GCM10010971_16170</name>
</gene>
<evidence type="ECO:0000256" key="1">
    <source>
        <dbReference type="ARBA" id="ARBA00004370"/>
    </source>
</evidence>
<dbReference type="PANTHER" id="PTHR11910">
    <property type="entry name" value="ATP SYNTHASE DELTA CHAIN"/>
    <property type="match status" value="1"/>
</dbReference>
<dbReference type="NCBIfam" id="NF004402">
    <property type="entry name" value="PRK05758.2-2"/>
    <property type="match status" value="1"/>
</dbReference>
<comment type="function">
    <text evidence="8">This protein is part of the stalk that links CF(0) to CF(1). It either transmits conformational changes from CF(0) to CF(1) or is implicated in proton conduction.</text>
</comment>
<keyword evidence="5 8" id="KW-0472">Membrane</keyword>
<accession>A0ABQ2PJL4</accession>
<proteinExistence type="inferred from homology"/>
<evidence type="ECO:0000256" key="5">
    <source>
        <dbReference type="ARBA" id="ARBA00023136"/>
    </source>
</evidence>
<dbReference type="NCBIfam" id="TIGR01145">
    <property type="entry name" value="ATP_synt_delta"/>
    <property type="match status" value="1"/>
</dbReference>
<evidence type="ECO:0000256" key="3">
    <source>
        <dbReference type="ARBA" id="ARBA00022781"/>
    </source>
</evidence>
<evidence type="ECO:0000256" key="7">
    <source>
        <dbReference type="ARBA" id="ARBA00023310"/>
    </source>
</evidence>
<comment type="similarity">
    <text evidence="8">Belongs to the ATPase delta chain family.</text>
</comment>
<keyword evidence="8" id="KW-1003">Cell membrane</keyword>
<protein>
    <recommendedName>
        <fullName evidence="8">ATP synthase subunit delta</fullName>
    </recommendedName>
    <alternativeName>
        <fullName evidence="8">ATP synthase F(1) sector subunit delta</fullName>
    </alternativeName>
    <alternativeName>
        <fullName evidence="8">F-type ATPase subunit delta</fullName>
        <shortName evidence="8">F-ATPase subunit delta</shortName>
    </alternativeName>
</protein>
<keyword evidence="3 8" id="KW-0375">Hydrogen ion transport</keyword>
<dbReference type="Gene3D" id="1.10.520.20">
    <property type="entry name" value="N-terminal domain of the delta subunit of the F1F0-ATP synthase"/>
    <property type="match status" value="1"/>
</dbReference>
<keyword evidence="10" id="KW-1185">Reference proteome</keyword>
<evidence type="ECO:0000256" key="4">
    <source>
        <dbReference type="ARBA" id="ARBA00023065"/>
    </source>
</evidence>
<keyword evidence="7 8" id="KW-0066">ATP synthesis</keyword>
<name>A0ABQ2PJL4_9NEIS</name>
<dbReference type="PRINTS" id="PR00125">
    <property type="entry name" value="ATPASEDELTA"/>
</dbReference>
<dbReference type="Proteomes" id="UP000621859">
    <property type="component" value="Unassembled WGS sequence"/>
</dbReference>
<dbReference type="EMBL" id="BMLY01000002">
    <property type="protein sequence ID" value="GGP25798.1"/>
    <property type="molecule type" value="Genomic_DNA"/>
</dbReference>
<evidence type="ECO:0000256" key="8">
    <source>
        <dbReference type="HAMAP-Rule" id="MF_01416"/>
    </source>
</evidence>
<keyword evidence="2 8" id="KW-0813">Transport</keyword>
<sequence>MAELITVARPYAEAVFRLGKESGKLDQWSEVLAKLGLIADDATARQVASNPRYSAAQVQQLLVELLGAGVTDEVKNFVALILENDRFTALPVIRDLYESYKAAEAGEVEAQIESAFPLDAAQVDALKSSLAQHFNRKVAATTSTNADLIGGVKVTVGDVVIDASIAGKLSELATSLKS</sequence>
<dbReference type="SUPFAM" id="SSF47928">
    <property type="entry name" value="N-terminal domain of the delta subunit of the F1F0-ATP synthase"/>
    <property type="match status" value="1"/>
</dbReference>
<dbReference type="InterPro" id="IPR000711">
    <property type="entry name" value="ATPase_OSCP/dsu"/>
</dbReference>
<organism evidence="9 10">
    <name type="scientific">Silvimonas amylolytica</name>
    <dbReference type="NCBI Taxonomy" id="449663"/>
    <lineage>
        <taxon>Bacteria</taxon>
        <taxon>Pseudomonadati</taxon>
        <taxon>Pseudomonadota</taxon>
        <taxon>Betaproteobacteria</taxon>
        <taxon>Neisseriales</taxon>
        <taxon>Chitinibacteraceae</taxon>
        <taxon>Silvimonas</taxon>
    </lineage>
</organism>
<dbReference type="InterPro" id="IPR026015">
    <property type="entry name" value="ATP_synth_OSCP/delta_N_sf"/>
</dbReference>
<comment type="function">
    <text evidence="8">F(1)F(0) ATP synthase produces ATP from ADP in the presence of a proton or sodium gradient. F-type ATPases consist of two structural domains, F(1) containing the extramembraneous catalytic core and F(0) containing the membrane proton channel, linked together by a central stalk and a peripheral stalk. During catalysis, ATP synthesis in the catalytic domain of F(1) is coupled via a rotary mechanism of the central stalk subunits to proton translocation.</text>
</comment>
<dbReference type="HAMAP" id="MF_01416">
    <property type="entry name" value="ATP_synth_delta_bact"/>
    <property type="match status" value="1"/>
</dbReference>